<protein>
    <submittedName>
        <fullName evidence="3">Uncharacterized protein</fullName>
    </submittedName>
</protein>
<feature type="transmembrane region" description="Helical" evidence="1">
    <location>
        <begin position="95"/>
        <end position="116"/>
    </location>
</feature>
<feature type="transmembrane region" description="Helical" evidence="1">
    <location>
        <begin position="179"/>
        <end position="198"/>
    </location>
</feature>
<dbReference type="AlphaFoldDB" id="A0A8J2MFB1"/>
<reference evidence="3" key="1">
    <citation type="submission" date="2021-06" db="EMBL/GenBank/DDBJ databases">
        <authorList>
            <person name="Hodson N. C."/>
            <person name="Mongue J. A."/>
            <person name="Jaron S. K."/>
        </authorList>
    </citation>
    <scope>NUCLEOTIDE SEQUENCE</scope>
</reference>
<gene>
    <name evidence="3" type="ORF">AFUS01_LOCUS46903</name>
</gene>
<name>A0A8J2MFB1_9HEXA</name>
<keyword evidence="1" id="KW-0812">Transmembrane</keyword>
<proteinExistence type="predicted"/>
<evidence type="ECO:0000256" key="2">
    <source>
        <dbReference type="SAM" id="SignalP"/>
    </source>
</evidence>
<dbReference type="Proteomes" id="UP000708208">
    <property type="component" value="Unassembled WGS sequence"/>
</dbReference>
<sequence>MRLLALITILTTTHSWSKVQKLVPKIQSYEYRSAFQDSIQDFTSWVFQILMFSLAALYSAGTIDHSEGSCILQGQSNESRSALPFSKGILQTCRIWAIVNQFFYPQLAIAFLTVYWKLQENYGNYCLVVNLVWICFYAIKTYLFVQEFTLSTLPDEVFRYSLATLQIMVGITHDNIWISIGGVLMIFAFALNPGSVLIRKTHPVPSAERIINQRHSSCTTHDWPNPPRLY</sequence>
<feature type="signal peptide" evidence="2">
    <location>
        <begin position="1"/>
        <end position="15"/>
    </location>
</feature>
<evidence type="ECO:0000313" key="3">
    <source>
        <dbReference type="EMBL" id="CAG7837860.1"/>
    </source>
</evidence>
<evidence type="ECO:0000313" key="4">
    <source>
        <dbReference type="Proteomes" id="UP000708208"/>
    </source>
</evidence>
<keyword evidence="1" id="KW-0472">Membrane</keyword>
<keyword evidence="1" id="KW-1133">Transmembrane helix</keyword>
<accession>A0A8J2MFB1</accession>
<comment type="caution">
    <text evidence="3">The sequence shown here is derived from an EMBL/GenBank/DDBJ whole genome shotgun (WGS) entry which is preliminary data.</text>
</comment>
<keyword evidence="4" id="KW-1185">Reference proteome</keyword>
<evidence type="ECO:0000256" key="1">
    <source>
        <dbReference type="SAM" id="Phobius"/>
    </source>
</evidence>
<dbReference type="EMBL" id="CAJVCH010571564">
    <property type="protein sequence ID" value="CAG7837860.1"/>
    <property type="molecule type" value="Genomic_DNA"/>
</dbReference>
<feature type="chain" id="PRO_5035208465" evidence="2">
    <location>
        <begin position="16"/>
        <end position="230"/>
    </location>
</feature>
<feature type="transmembrane region" description="Helical" evidence="1">
    <location>
        <begin position="122"/>
        <end position="145"/>
    </location>
</feature>
<keyword evidence="2" id="KW-0732">Signal</keyword>
<organism evidence="3 4">
    <name type="scientific">Allacma fusca</name>
    <dbReference type="NCBI Taxonomy" id="39272"/>
    <lineage>
        <taxon>Eukaryota</taxon>
        <taxon>Metazoa</taxon>
        <taxon>Ecdysozoa</taxon>
        <taxon>Arthropoda</taxon>
        <taxon>Hexapoda</taxon>
        <taxon>Collembola</taxon>
        <taxon>Symphypleona</taxon>
        <taxon>Sminthuridae</taxon>
        <taxon>Allacma</taxon>
    </lineage>
</organism>